<evidence type="ECO:0000313" key="3">
    <source>
        <dbReference type="Proteomes" id="UP001445076"/>
    </source>
</evidence>
<accession>A0AAW0WWC6</accession>
<dbReference type="AlphaFoldDB" id="A0AAW0WWC6"/>
<evidence type="ECO:0000313" key="2">
    <source>
        <dbReference type="EMBL" id="KAK8731770.1"/>
    </source>
</evidence>
<protein>
    <submittedName>
        <fullName evidence="2">Uncharacterized protein</fullName>
    </submittedName>
</protein>
<feature type="non-terminal residue" evidence="2">
    <location>
        <position position="124"/>
    </location>
</feature>
<keyword evidence="3" id="KW-1185">Reference proteome</keyword>
<dbReference type="Proteomes" id="UP001445076">
    <property type="component" value="Unassembled WGS sequence"/>
</dbReference>
<feature type="region of interest" description="Disordered" evidence="1">
    <location>
        <begin position="103"/>
        <end position="124"/>
    </location>
</feature>
<gene>
    <name evidence="2" type="ORF">OTU49_007255</name>
</gene>
<name>A0AAW0WWC6_CHEQU</name>
<evidence type="ECO:0000256" key="1">
    <source>
        <dbReference type="SAM" id="MobiDB-lite"/>
    </source>
</evidence>
<proteinExistence type="predicted"/>
<sequence length="124" mass="13697">DRTLVKVLHVTKQVWVMTNPTATLLPSGNQTHCALPPKSIFEVRRTDILQVIQTDSEDILCSYKRDTDLYLRDELVYVSCHPDEEDAKEEMFSLMLDSSITSDSSMAPTGGSTGATGQTFPTSA</sequence>
<dbReference type="EMBL" id="JARKIK010000059">
    <property type="protein sequence ID" value="KAK8731770.1"/>
    <property type="molecule type" value="Genomic_DNA"/>
</dbReference>
<reference evidence="2 3" key="1">
    <citation type="journal article" date="2024" name="BMC Genomics">
        <title>Genome assembly of redclaw crayfish (Cherax quadricarinatus) provides insights into its immune adaptation and hypoxia tolerance.</title>
        <authorList>
            <person name="Liu Z."/>
            <person name="Zheng J."/>
            <person name="Li H."/>
            <person name="Fang K."/>
            <person name="Wang S."/>
            <person name="He J."/>
            <person name="Zhou D."/>
            <person name="Weng S."/>
            <person name="Chi M."/>
            <person name="Gu Z."/>
            <person name="He J."/>
            <person name="Li F."/>
            <person name="Wang M."/>
        </authorList>
    </citation>
    <scope>NUCLEOTIDE SEQUENCE [LARGE SCALE GENOMIC DNA]</scope>
    <source>
        <strain evidence="2">ZL_2023a</strain>
    </source>
</reference>
<organism evidence="2 3">
    <name type="scientific">Cherax quadricarinatus</name>
    <name type="common">Australian red claw crayfish</name>
    <dbReference type="NCBI Taxonomy" id="27406"/>
    <lineage>
        <taxon>Eukaryota</taxon>
        <taxon>Metazoa</taxon>
        <taxon>Ecdysozoa</taxon>
        <taxon>Arthropoda</taxon>
        <taxon>Crustacea</taxon>
        <taxon>Multicrustacea</taxon>
        <taxon>Malacostraca</taxon>
        <taxon>Eumalacostraca</taxon>
        <taxon>Eucarida</taxon>
        <taxon>Decapoda</taxon>
        <taxon>Pleocyemata</taxon>
        <taxon>Astacidea</taxon>
        <taxon>Parastacoidea</taxon>
        <taxon>Parastacidae</taxon>
        <taxon>Cherax</taxon>
    </lineage>
</organism>
<feature type="compositionally biased region" description="Polar residues" evidence="1">
    <location>
        <begin position="115"/>
        <end position="124"/>
    </location>
</feature>
<feature type="non-terminal residue" evidence="2">
    <location>
        <position position="1"/>
    </location>
</feature>
<comment type="caution">
    <text evidence="2">The sequence shown here is derived from an EMBL/GenBank/DDBJ whole genome shotgun (WGS) entry which is preliminary data.</text>
</comment>